<sequence length="16" mass="1801">MILINKMCQIGDNPPN</sequence>
<evidence type="ECO:0000313" key="1">
    <source>
        <dbReference type="EMBL" id="JAD20680.1"/>
    </source>
</evidence>
<accession>A0A0A8Y6J6</accession>
<reference evidence="1" key="2">
    <citation type="journal article" date="2015" name="Data Brief">
        <title>Shoot transcriptome of the giant reed, Arundo donax.</title>
        <authorList>
            <person name="Barrero R.A."/>
            <person name="Guerrero F.D."/>
            <person name="Moolhuijzen P."/>
            <person name="Goolsby J.A."/>
            <person name="Tidwell J."/>
            <person name="Bellgard S.E."/>
            <person name="Bellgard M.I."/>
        </authorList>
    </citation>
    <scope>NUCLEOTIDE SEQUENCE</scope>
    <source>
        <tissue evidence="1">Shoot tissue taken approximately 20 cm above the soil surface</tissue>
    </source>
</reference>
<organism evidence="1">
    <name type="scientific">Arundo donax</name>
    <name type="common">Giant reed</name>
    <name type="synonym">Donax arundinaceus</name>
    <dbReference type="NCBI Taxonomy" id="35708"/>
    <lineage>
        <taxon>Eukaryota</taxon>
        <taxon>Viridiplantae</taxon>
        <taxon>Streptophyta</taxon>
        <taxon>Embryophyta</taxon>
        <taxon>Tracheophyta</taxon>
        <taxon>Spermatophyta</taxon>
        <taxon>Magnoliopsida</taxon>
        <taxon>Liliopsida</taxon>
        <taxon>Poales</taxon>
        <taxon>Poaceae</taxon>
        <taxon>PACMAD clade</taxon>
        <taxon>Arundinoideae</taxon>
        <taxon>Arundineae</taxon>
        <taxon>Arundo</taxon>
    </lineage>
</organism>
<proteinExistence type="predicted"/>
<reference evidence="1" key="1">
    <citation type="submission" date="2014-09" db="EMBL/GenBank/DDBJ databases">
        <authorList>
            <person name="Magalhaes I.L.F."/>
            <person name="Oliveira U."/>
            <person name="Santos F.R."/>
            <person name="Vidigal T.H.D.A."/>
            <person name="Brescovit A.D."/>
            <person name="Santos A.J."/>
        </authorList>
    </citation>
    <scope>NUCLEOTIDE SEQUENCE</scope>
    <source>
        <tissue evidence="1">Shoot tissue taken approximately 20 cm above the soil surface</tissue>
    </source>
</reference>
<protein>
    <submittedName>
        <fullName evidence="1">Uncharacterized protein</fullName>
    </submittedName>
</protein>
<dbReference type="AlphaFoldDB" id="A0A0A8Y6J6"/>
<name>A0A0A8Y6J6_ARUDO</name>
<dbReference type="EMBL" id="GBRH01277215">
    <property type="protein sequence ID" value="JAD20680.1"/>
    <property type="molecule type" value="Transcribed_RNA"/>
</dbReference>